<sequence length="443" mass="48747">MRLLILPLSIAALLVTPAISLASDSTANTTVVSIPMSAVADTSSAVPLTLEQAWQLAEHGNARLRQVQAQLSTVQGELSDARSLLWNNPKLTGERVRREVPQTGMSAENRREWSTGIEQTFELAGQQSYRRKATEQQLQALDALIEDTRREIRAEVEQRFVQVLSLQERILTERQSLKIIEDTASSVKKRVAAGEDSRLDGNLASVEAVRASNQIGVLEEQLIQARTELVQTLQLPGNGLLRVVGTLSAPTPTYTLETLLSSATNRPLLRALDYREQAAKSRLALERATRYPDLTVGVTTGREGATSARERLTSLTVSLPLPLFRNNAGGIGRAATELSQAQIERETSARNTASSVTSLWQKLQSLTLRVNALQQSVLPALEENQRLSVKSLQSGEIGLFQLLVVNRQVLDGRRDLIDAQTEWRLTRLSLHLTAGWNEASTSR</sequence>
<feature type="chain" id="PRO_5018784731" evidence="3">
    <location>
        <begin position="23"/>
        <end position="443"/>
    </location>
</feature>
<keyword evidence="3" id="KW-0732">Signal</keyword>
<evidence type="ECO:0000313" key="5">
    <source>
        <dbReference type="Proteomes" id="UP000275663"/>
    </source>
</evidence>
<dbReference type="OrthoDB" id="9791261at2"/>
<dbReference type="InterPro" id="IPR010131">
    <property type="entry name" value="MdtP/NodT-like"/>
</dbReference>
<dbReference type="RefSeq" id="WP_126129393.1">
    <property type="nucleotide sequence ID" value="NZ_CP034464.1"/>
</dbReference>
<evidence type="ECO:0000256" key="3">
    <source>
        <dbReference type="SAM" id="SignalP"/>
    </source>
</evidence>
<keyword evidence="2" id="KW-0175">Coiled coil</keyword>
<evidence type="ECO:0000313" key="4">
    <source>
        <dbReference type="EMBL" id="AZP14032.1"/>
    </source>
</evidence>
<comment type="similarity">
    <text evidence="1">Belongs to the outer membrane factor (OMF) (TC 1.B.17) family.</text>
</comment>
<dbReference type="KEGG" id="upv:EJN92_19750"/>
<dbReference type="EMBL" id="CP034464">
    <property type="protein sequence ID" value="AZP14032.1"/>
    <property type="molecule type" value="Genomic_DNA"/>
</dbReference>
<keyword evidence="5" id="KW-1185">Reference proteome</keyword>
<accession>A0A3Q9BU93</accession>
<reference evidence="4 5" key="1">
    <citation type="journal article" date="2011" name="Int. J. Syst. Evol. Microbiol.">
        <title>Description of Undibacterium oligocarboniphilum sp. nov., isolated from purified water, and Undibacterium pigrum strain CCUG 49012 as the type strain of Undibacterium parvum sp. nov., and emended descriptions of the genus Undibacterium and the species Undibacterium pigrum.</title>
        <authorList>
            <person name="Eder W."/>
            <person name="Wanner G."/>
            <person name="Ludwig W."/>
            <person name="Busse H.J."/>
            <person name="Ziemke-Kageler F."/>
            <person name="Lang E."/>
        </authorList>
    </citation>
    <scope>NUCLEOTIDE SEQUENCE [LARGE SCALE GENOMIC DNA]</scope>
    <source>
        <strain evidence="4 5">DSM 23061</strain>
    </source>
</reference>
<name>A0A3Q9BU93_9BURK</name>
<dbReference type="Pfam" id="PF02321">
    <property type="entry name" value="OEP"/>
    <property type="match status" value="2"/>
</dbReference>
<dbReference type="Proteomes" id="UP000275663">
    <property type="component" value="Chromosome"/>
</dbReference>
<dbReference type="PANTHER" id="PTHR30203">
    <property type="entry name" value="OUTER MEMBRANE CATION EFFLUX PROTEIN"/>
    <property type="match status" value="1"/>
</dbReference>
<proteinExistence type="inferred from homology"/>
<organism evidence="4 5">
    <name type="scientific">Undibacterium parvum</name>
    <dbReference type="NCBI Taxonomy" id="401471"/>
    <lineage>
        <taxon>Bacteria</taxon>
        <taxon>Pseudomonadati</taxon>
        <taxon>Pseudomonadota</taxon>
        <taxon>Betaproteobacteria</taxon>
        <taxon>Burkholderiales</taxon>
        <taxon>Oxalobacteraceae</taxon>
        <taxon>Undibacterium</taxon>
    </lineage>
</organism>
<dbReference type="AlphaFoldDB" id="A0A3Q9BU93"/>
<protein>
    <submittedName>
        <fullName evidence="4">TolC family protein</fullName>
    </submittedName>
</protein>
<evidence type="ECO:0000256" key="2">
    <source>
        <dbReference type="SAM" id="Coils"/>
    </source>
</evidence>
<dbReference type="SUPFAM" id="SSF56954">
    <property type="entry name" value="Outer membrane efflux proteins (OEP)"/>
    <property type="match status" value="1"/>
</dbReference>
<feature type="coiled-coil region" evidence="2">
    <location>
        <begin position="131"/>
        <end position="158"/>
    </location>
</feature>
<evidence type="ECO:0000256" key="1">
    <source>
        <dbReference type="ARBA" id="ARBA00007613"/>
    </source>
</evidence>
<dbReference type="GO" id="GO:0015562">
    <property type="term" value="F:efflux transmembrane transporter activity"/>
    <property type="evidence" value="ECO:0007669"/>
    <property type="project" value="InterPro"/>
</dbReference>
<dbReference type="PANTHER" id="PTHR30203:SF24">
    <property type="entry name" value="BLR4935 PROTEIN"/>
    <property type="match status" value="1"/>
</dbReference>
<dbReference type="InterPro" id="IPR003423">
    <property type="entry name" value="OMP_efflux"/>
</dbReference>
<gene>
    <name evidence="4" type="ORF">EJN92_19750</name>
</gene>
<dbReference type="Gene3D" id="1.20.1600.10">
    <property type="entry name" value="Outer membrane efflux proteins (OEP)"/>
    <property type="match status" value="1"/>
</dbReference>
<feature type="signal peptide" evidence="3">
    <location>
        <begin position="1"/>
        <end position="22"/>
    </location>
</feature>